<proteinExistence type="predicted"/>
<evidence type="ECO:0000313" key="2">
    <source>
        <dbReference type="EMBL" id="KKM18336.1"/>
    </source>
</evidence>
<evidence type="ECO:0000259" key="1">
    <source>
        <dbReference type="Pfam" id="PF04448"/>
    </source>
</evidence>
<reference evidence="2" key="1">
    <citation type="journal article" date="2015" name="Nature">
        <title>Complex archaea that bridge the gap between prokaryotes and eukaryotes.</title>
        <authorList>
            <person name="Spang A."/>
            <person name="Saw J.H."/>
            <person name="Jorgensen S.L."/>
            <person name="Zaremba-Niedzwiedzka K."/>
            <person name="Martijn J."/>
            <person name="Lind A.E."/>
            <person name="van Eijk R."/>
            <person name="Schleper C."/>
            <person name="Guy L."/>
            <person name="Ettema T.J."/>
        </authorList>
    </citation>
    <scope>NUCLEOTIDE SEQUENCE</scope>
</reference>
<sequence>MEWINVKDKLPEINELVVFYFKHARVQYIEKGRFERKRGFCSNRNLDSFEVSLFPDEYQKKVRCWLPIPDLPEEITGGI</sequence>
<name>A0A0F9HSF1_9ZZZZ</name>
<dbReference type="InterPro" id="IPR007539">
    <property type="entry name" value="DUF551"/>
</dbReference>
<dbReference type="Pfam" id="PF04448">
    <property type="entry name" value="DUF551"/>
    <property type="match status" value="1"/>
</dbReference>
<dbReference type="EMBL" id="LAZR01014244">
    <property type="protein sequence ID" value="KKM18336.1"/>
    <property type="molecule type" value="Genomic_DNA"/>
</dbReference>
<feature type="domain" description="DUF551" evidence="1">
    <location>
        <begin position="2"/>
        <end position="72"/>
    </location>
</feature>
<gene>
    <name evidence="2" type="ORF">LCGC14_1666650</name>
</gene>
<comment type="caution">
    <text evidence="2">The sequence shown here is derived from an EMBL/GenBank/DDBJ whole genome shotgun (WGS) entry which is preliminary data.</text>
</comment>
<organism evidence="2">
    <name type="scientific">marine sediment metagenome</name>
    <dbReference type="NCBI Taxonomy" id="412755"/>
    <lineage>
        <taxon>unclassified sequences</taxon>
        <taxon>metagenomes</taxon>
        <taxon>ecological metagenomes</taxon>
    </lineage>
</organism>
<protein>
    <recommendedName>
        <fullName evidence="1">DUF551 domain-containing protein</fullName>
    </recommendedName>
</protein>
<dbReference type="AlphaFoldDB" id="A0A0F9HSF1"/>
<accession>A0A0F9HSF1</accession>